<reference evidence="3" key="1">
    <citation type="submission" date="2019-08" db="EMBL/GenBank/DDBJ databases">
        <authorList>
            <person name="Zhou D."/>
        </authorList>
    </citation>
    <scope>NUCLEOTIDE SEQUENCE</scope>
    <source>
        <strain evidence="2">170516602</strain>
        <strain evidence="3">1712229813</strain>
        <plasmid evidence="3">p229813-KPC</plasmid>
        <plasmid evidence="2">p516602-KPC</plasmid>
    </source>
</reference>
<evidence type="ECO:0000313" key="3">
    <source>
        <dbReference type="EMBL" id="QGJ79991.1"/>
    </source>
</evidence>
<dbReference type="Gene3D" id="3.40.30.10">
    <property type="entry name" value="Glutaredoxin"/>
    <property type="match status" value="1"/>
</dbReference>
<name>A0A6B8DMD2_MORMO</name>
<sequence>MKHKIQAYLLCAGLIFSITGQATTLQEIELLEANKNETFSQKGHSDVPIREKRFIRLSTGKEMDISAWQIVHFIKSDCPYCHQFDPTLKQISESLNMPVFVYSFDGMGDASFPVAYPVNDDVLRTFFAEIPRATPTSFLVNVDTLVTVPLSQGAVSANSFLQRLDESFILIDRLQNEEGIIE</sequence>
<feature type="signal peptide" evidence="1">
    <location>
        <begin position="1"/>
        <end position="22"/>
    </location>
</feature>
<evidence type="ECO:0000256" key="1">
    <source>
        <dbReference type="SAM" id="SignalP"/>
    </source>
</evidence>
<dbReference type="AlphaFoldDB" id="A0A6B8DMD2"/>
<evidence type="ECO:0000313" key="2">
    <source>
        <dbReference type="EMBL" id="QFX76224.1"/>
    </source>
</evidence>
<keyword evidence="1" id="KW-0732">Signal</keyword>
<dbReference type="InterPro" id="IPR036249">
    <property type="entry name" value="Thioredoxin-like_sf"/>
</dbReference>
<proteinExistence type="predicted"/>
<accession>A0A6B8DMD2</accession>
<feature type="chain" id="PRO_5036383693" evidence="1">
    <location>
        <begin position="23"/>
        <end position="182"/>
    </location>
</feature>
<dbReference type="InterPro" id="IPR039555">
    <property type="entry name" value="TraF/TrbB"/>
</dbReference>
<dbReference type="SUPFAM" id="SSF52833">
    <property type="entry name" value="Thioredoxin-like"/>
    <property type="match status" value="1"/>
</dbReference>
<keyword evidence="3" id="KW-0614">Plasmid</keyword>
<dbReference type="InterPro" id="IPR014109">
    <property type="entry name" value="Thiol-disulphide_isomerase_rbB"/>
</dbReference>
<dbReference type="RefSeq" id="WP_205448064.1">
    <property type="nucleotide sequence ID" value="NZ_CP070522.1"/>
</dbReference>
<dbReference type="EMBL" id="MN310368">
    <property type="protein sequence ID" value="QGJ79991.1"/>
    <property type="molecule type" value="Genomic_DNA"/>
</dbReference>
<dbReference type="EMBL" id="MN310367">
    <property type="protein sequence ID" value="QFX76224.1"/>
    <property type="molecule type" value="Genomic_DNA"/>
</dbReference>
<geneLocation type="plasmid" evidence="2">
    <name>p516602-KPC</name>
</geneLocation>
<organism evidence="3">
    <name type="scientific">Morganella morganii</name>
    <name type="common">Proteus morganii</name>
    <dbReference type="NCBI Taxonomy" id="582"/>
    <lineage>
        <taxon>Bacteria</taxon>
        <taxon>Pseudomonadati</taxon>
        <taxon>Pseudomonadota</taxon>
        <taxon>Gammaproteobacteria</taxon>
        <taxon>Enterobacterales</taxon>
        <taxon>Morganellaceae</taxon>
        <taxon>Morganella</taxon>
    </lineage>
</organism>
<protein>
    <submittedName>
        <fullName evidence="3">IncF plasmid conjugative transfer protein TrbB</fullName>
    </submittedName>
</protein>
<dbReference type="Pfam" id="PF13728">
    <property type="entry name" value="TraF"/>
    <property type="match status" value="1"/>
</dbReference>
<geneLocation type="plasmid" evidence="3">
    <name>p229813-KPC</name>
</geneLocation>
<dbReference type="NCBIfam" id="TIGR02738">
    <property type="entry name" value="TrbB"/>
    <property type="match status" value="1"/>
</dbReference>